<organism evidence="2 3">
    <name type="scientific">Brassica carinata</name>
    <name type="common">Ethiopian mustard</name>
    <name type="synonym">Abyssinian cabbage</name>
    <dbReference type="NCBI Taxonomy" id="52824"/>
    <lineage>
        <taxon>Eukaryota</taxon>
        <taxon>Viridiplantae</taxon>
        <taxon>Streptophyta</taxon>
        <taxon>Embryophyta</taxon>
        <taxon>Tracheophyta</taxon>
        <taxon>Spermatophyta</taxon>
        <taxon>Magnoliopsida</taxon>
        <taxon>eudicotyledons</taxon>
        <taxon>Gunneridae</taxon>
        <taxon>Pentapetalae</taxon>
        <taxon>rosids</taxon>
        <taxon>malvids</taxon>
        <taxon>Brassicales</taxon>
        <taxon>Brassicaceae</taxon>
        <taxon>Brassiceae</taxon>
        <taxon>Brassica</taxon>
    </lineage>
</organism>
<comment type="caution">
    <text evidence="2">The sequence shown here is derived from an EMBL/GenBank/DDBJ whole genome shotgun (WGS) entry which is preliminary data.</text>
</comment>
<dbReference type="OrthoDB" id="430207at2759"/>
<proteinExistence type="predicted"/>
<dbReference type="AlphaFoldDB" id="A0A8X7VE70"/>
<feature type="compositionally biased region" description="Gly residues" evidence="1">
    <location>
        <begin position="1"/>
        <end position="12"/>
    </location>
</feature>
<reference evidence="2 3" key="1">
    <citation type="submission" date="2020-02" db="EMBL/GenBank/DDBJ databases">
        <authorList>
            <person name="Ma Q."/>
            <person name="Huang Y."/>
            <person name="Song X."/>
            <person name="Pei D."/>
        </authorList>
    </citation>
    <scope>NUCLEOTIDE SEQUENCE [LARGE SCALE GENOMIC DNA]</scope>
    <source>
        <strain evidence="2">Sxm20200214</strain>
        <tissue evidence="2">Leaf</tissue>
    </source>
</reference>
<evidence type="ECO:0000256" key="1">
    <source>
        <dbReference type="SAM" id="MobiDB-lite"/>
    </source>
</evidence>
<gene>
    <name evidence="2" type="ORF">Bca52824_029262</name>
</gene>
<keyword evidence="3" id="KW-1185">Reference proteome</keyword>
<dbReference type="EMBL" id="JAAMPC010000006">
    <property type="protein sequence ID" value="KAG2309514.1"/>
    <property type="molecule type" value="Genomic_DNA"/>
</dbReference>
<sequence length="110" mass="11923">MDALGGCGGANGFWGWNGFNHRRNKKNSSGDRRNQRNSGSSDSVDVSRDAAGYRFPLKQAVTAGALTFTGDTIAQLSGRWKKRAAALKQSSSDRADEVVLLSFFLCLCFD</sequence>
<protein>
    <submittedName>
        <fullName evidence="2">Uncharacterized protein</fullName>
    </submittedName>
</protein>
<feature type="region of interest" description="Disordered" evidence="1">
    <location>
        <begin position="1"/>
        <end position="46"/>
    </location>
</feature>
<evidence type="ECO:0000313" key="2">
    <source>
        <dbReference type="EMBL" id="KAG2309514.1"/>
    </source>
</evidence>
<accession>A0A8X7VE70</accession>
<name>A0A8X7VE70_BRACI</name>
<evidence type="ECO:0000313" key="3">
    <source>
        <dbReference type="Proteomes" id="UP000886595"/>
    </source>
</evidence>
<dbReference type="Proteomes" id="UP000886595">
    <property type="component" value="Unassembled WGS sequence"/>
</dbReference>